<proteinExistence type="predicted"/>
<keyword evidence="2" id="KW-1185">Reference proteome</keyword>
<dbReference type="AlphaFoldDB" id="A0A2Z7AKZ6"/>
<name>A0A2Z7AKZ6_9LAMI</name>
<evidence type="ECO:0000313" key="2">
    <source>
        <dbReference type="Proteomes" id="UP000250235"/>
    </source>
</evidence>
<gene>
    <name evidence="1" type="ORF">F511_19691</name>
</gene>
<sequence length="282" mass="32051">MGGHQLVDQIWTDQLRGTKKFEHKLYEDYIVQNDLIPHIRFAQEALYQEQQKLVAAESECETREVLDEKNRAKHNTRAESSASREFAKSGGSCCASWSCAQVEHSDVLSMQMDSDLVIYRTTLVRTLLDKDLECTIVEHSDVLSMQMDSDLVIYRTTLVRTFQRLDLPMIVDLIGIFVLKGPYYTLTMTDWFLQAISVIPTESWGDVARRFTMIRWLISFLPLLSSSPSPPSEFCSDRSGEEIPSVKLSLGFLVQTGEVIGIPIVDRIRRPIPSTIEVPISS</sequence>
<dbReference type="Proteomes" id="UP000250235">
    <property type="component" value="Unassembled WGS sequence"/>
</dbReference>
<reference evidence="1 2" key="1">
    <citation type="journal article" date="2015" name="Proc. Natl. Acad. Sci. U.S.A.">
        <title>The resurrection genome of Boea hygrometrica: A blueprint for survival of dehydration.</title>
        <authorList>
            <person name="Xiao L."/>
            <person name="Yang G."/>
            <person name="Zhang L."/>
            <person name="Yang X."/>
            <person name="Zhao S."/>
            <person name="Ji Z."/>
            <person name="Zhou Q."/>
            <person name="Hu M."/>
            <person name="Wang Y."/>
            <person name="Chen M."/>
            <person name="Xu Y."/>
            <person name="Jin H."/>
            <person name="Xiao X."/>
            <person name="Hu G."/>
            <person name="Bao F."/>
            <person name="Hu Y."/>
            <person name="Wan P."/>
            <person name="Li L."/>
            <person name="Deng X."/>
            <person name="Kuang T."/>
            <person name="Xiang C."/>
            <person name="Zhu J.K."/>
            <person name="Oliver M.J."/>
            <person name="He Y."/>
        </authorList>
    </citation>
    <scope>NUCLEOTIDE SEQUENCE [LARGE SCALE GENOMIC DNA]</scope>
    <source>
        <strain evidence="2">cv. XS01</strain>
    </source>
</reference>
<evidence type="ECO:0000313" key="1">
    <source>
        <dbReference type="EMBL" id="KZV22471.1"/>
    </source>
</evidence>
<accession>A0A2Z7AKZ6</accession>
<protein>
    <submittedName>
        <fullName evidence="1">Uncharacterized protein</fullName>
    </submittedName>
</protein>
<dbReference type="EMBL" id="KV014365">
    <property type="protein sequence ID" value="KZV22471.1"/>
    <property type="molecule type" value="Genomic_DNA"/>
</dbReference>
<organism evidence="1 2">
    <name type="scientific">Dorcoceras hygrometricum</name>
    <dbReference type="NCBI Taxonomy" id="472368"/>
    <lineage>
        <taxon>Eukaryota</taxon>
        <taxon>Viridiplantae</taxon>
        <taxon>Streptophyta</taxon>
        <taxon>Embryophyta</taxon>
        <taxon>Tracheophyta</taxon>
        <taxon>Spermatophyta</taxon>
        <taxon>Magnoliopsida</taxon>
        <taxon>eudicotyledons</taxon>
        <taxon>Gunneridae</taxon>
        <taxon>Pentapetalae</taxon>
        <taxon>asterids</taxon>
        <taxon>lamiids</taxon>
        <taxon>Lamiales</taxon>
        <taxon>Gesneriaceae</taxon>
        <taxon>Didymocarpoideae</taxon>
        <taxon>Trichosporeae</taxon>
        <taxon>Loxocarpinae</taxon>
        <taxon>Dorcoceras</taxon>
    </lineage>
</organism>